<reference evidence="5 6" key="1">
    <citation type="submission" date="2023-01" db="EMBL/GenBank/DDBJ databases">
        <title>Characterization of estradiol degrading bacteria Microbacterium sp. MZT7 and reveal degrading genes through genome analysis.</title>
        <authorList>
            <person name="Hao P."/>
            <person name="Gao Y."/>
        </authorList>
    </citation>
    <scope>NUCLEOTIDE SEQUENCE [LARGE SCALE GENOMIC DNA]</scope>
    <source>
        <strain evidence="5 6">MZT7</strain>
    </source>
</reference>
<proteinExistence type="predicted"/>
<dbReference type="Pfam" id="PF00588">
    <property type="entry name" value="SpoU_methylase"/>
    <property type="match status" value="1"/>
</dbReference>
<dbReference type="SUPFAM" id="SSF75217">
    <property type="entry name" value="alpha/beta knot"/>
    <property type="match status" value="1"/>
</dbReference>
<dbReference type="InterPro" id="IPR029028">
    <property type="entry name" value="Alpha/beta_knot_MTases"/>
</dbReference>
<feature type="domain" description="Thiostrepton-resistance methylase N-terminal" evidence="4">
    <location>
        <begin position="19"/>
        <end position="124"/>
    </location>
</feature>
<keyword evidence="2" id="KW-0808">Transferase</keyword>
<evidence type="ECO:0000259" key="4">
    <source>
        <dbReference type="Pfam" id="PF04705"/>
    </source>
</evidence>
<feature type="domain" description="tRNA/rRNA methyltransferase SpoU type" evidence="3">
    <location>
        <begin position="130"/>
        <end position="270"/>
    </location>
</feature>
<keyword evidence="1 5" id="KW-0489">Methyltransferase</keyword>
<evidence type="ECO:0000313" key="6">
    <source>
        <dbReference type="Proteomes" id="UP001199642"/>
    </source>
</evidence>
<dbReference type="InterPro" id="IPR006795">
    <property type="entry name" value="Thiostrepton-R_Mease_TSNR_N"/>
</dbReference>
<evidence type="ECO:0000313" key="5">
    <source>
        <dbReference type="EMBL" id="UGS27733.1"/>
    </source>
</evidence>
<dbReference type="InterPro" id="IPR029064">
    <property type="entry name" value="Ribosomal_eL30-like_sf"/>
</dbReference>
<dbReference type="InterPro" id="IPR051259">
    <property type="entry name" value="rRNA_Methyltransferase"/>
</dbReference>
<dbReference type="PANTHER" id="PTHR43191:SF2">
    <property type="entry name" value="RRNA METHYLTRANSFERASE 3, MITOCHONDRIAL"/>
    <property type="match status" value="1"/>
</dbReference>
<dbReference type="GO" id="GO:0032259">
    <property type="term" value="P:methylation"/>
    <property type="evidence" value="ECO:0007669"/>
    <property type="project" value="UniProtKB-KW"/>
</dbReference>
<protein>
    <submittedName>
        <fullName evidence="5">NshR/TsnR family 23S rRNA methyltransferase</fullName>
    </submittedName>
</protein>
<dbReference type="Gene3D" id="3.30.1330.30">
    <property type="match status" value="1"/>
</dbReference>
<dbReference type="Proteomes" id="UP001199642">
    <property type="component" value="Chromosome"/>
</dbReference>
<dbReference type="Gene3D" id="3.40.1280.10">
    <property type="match status" value="1"/>
</dbReference>
<dbReference type="InterPro" id="IPR029026">
    <property type="entry name" value="tRNA_m1G_MTases_N"/>
</dbReference>
<dbReference type="InterPro" id="IPR001537">
    <property type="entry name" value="SpoU_MeTrfase"/>
</dbReference>
<evidence type="ECO:0000256" key="2">
    <source>
        <dbReference type="ARBA" id="ARBA00022679"/>
    </source>
</evidence>
<keyword evidence="6" id="KW-1185">Reference proteome</keyword>
<name>A0ABY3RUJ0_9MICO</name>
<sequence>MTSALLPLSHAEDRTDETVVRDPRHPAIRRVADVLRSRSPRPRTIVVDDEENVAQAIRAGVRIATVYAAESHEEAGRRVHAQAPSAAFVVVADRVLRALFGSDKLVPVFALAVAPASPTWAGLSRRPGDVLVLDGVRIPGNIGAIVRTACAFDVAGVVLVDSGLSSVHDRRLIRASRGLVFSLPVLRTTAAGLEGFLAAERIPLVSLAADAGAPLSGVAAIPGRIAILMGAERRGASRRLDGLARWRYAVPMTAGVESLNVSVAAGIALYERSRG</sequence>
<accession>A0ABY3RUJ0</accession>
<evidence type="ECO:0000256" key="1">
    <source>
        <dbReference type="ARBA" id="ARBA00022603"/>
    </source>
</evidence>
<dbReference type="Pfam" id="PF04705">
    <property type="entry name" value="TSNR_N"/>
    <property type="match status" value="1"/>
</dbReference>
<organism evidence="5 6">
    <name type="scientific">Microbacterium resistens</name>
    <dbReference type="NCBI Taxonomy" id="156977"/>
    <lineage>
        <taxon>Bacteria</taxon>
        <taxon>Bacillati</taxon>
        <taxon>Actinomycetota</taxon>
        <taxon>Actinomycetes</taxon>
        <taxon>Micrococcales</taxon>
        <taxon>Microbacteriaceae</taxon>
        <taxon>Microbacterium</taxon>
    </lineage>
</organism>
<dbReference type="EMBL" id="CP082781">
    <property type="protein sequence ID" value="UGS27733.1"/>
    <property type="molecule type" value="Genomic_DNA"/>
</dbReference>
<dbReference type="PANTHER" id="PTHR43191">
    <property type="entry name" value="RRNA METHYLTRANSFERASE 3"/>
    <property type="match status" value="1"/>
</dbReference>
<dbReference type="RefSeq" id="WP_231821026.1">
    <property type="nucleotide sequence ID" value="NZ_CP082781.1"/>
</dbReference>
<gene>
    <name evidence="5" type="ORF">K8F61_06025</name>
</gene>
<dbReference type="GO" id="GO:0008168">
    <property type="term" value="F:methyltransferase activity"/>
    <property type="evidence" value="ECO:0007669"/>
    <property type="project" value="UniProtKB-KW"/>
</dbReference>
<evidence type="ECO:0000259" key="3">
    <source>
        <dbReference type="Pfam" id="PF00588"/>
    </source>
</evidence>